<evidence type="ECO:0000313" key="4">
    <source>
        <dbReference type="EMBL" id="KAL2039075.1"/>
    </source>
</evidence>
<feature type="compositionally biased region" description="Gly residues" evidence="1">
    <location>
        <begin position="1076"/>
        <end position="1089"/>
    </location>
</feature>
<dbReference type="PANTHER" id="PTHR13239">
    <property type="entry name" value="PROTEIN REQUIRED FOR HYPHAL ANASTOMOSIS HAM-2"/>
    <property type="match status" value="1"/>
</dbReference>
<dbReference type="Proteomes" id="UP001590950">
    <property type="component" value="Unassembled WGS sequence"/>
</dbReference>
<dbReference type="PANTHER" id="PTHR13239:SF4">
    <property type="entry name" value="AT25231P"/>
    <property type="match status" value="1"/>
</dbReference>
<dbReference type="InterPro" id="IPR012486">
    <property type="entry name" value="Far11/STRP_N"/>
</dbReference>
<feature type="compositionally biased region" description="Basic and acidic residues" evidence="1">
    <location>
        <begin position="630"/>
        <end position="646"/>
    </location>
</feature>
<dbReference type="Pfam" id="PF07923">
    <property type="entry name" value="N1221"/>
    <property type="match status" value="1"/>
</dbReference>
<protein>
    <submittedName>
        <fullName evidence="4">Uncharacterized protein</fullName>
    </submittedName>
</protein>
<sequence length="1100" mass="122616">MDYTEPLEASEASDAIIVKADEVDEAGADISTISPNDASASDFNARIESRRAQDAQAGGSPKILANAVPSPPKAIARPILRREGSSPAPPQQPPPNPPQSHDQPSNPTDSLSLLQLKRLVTDLPKLEPTAYAYDYSETRSFPEELEEWFSYTEEERYMLLRAKGTFNDKWEQAQAEQPDPSDRALEWTDVETESRESFVIGAIKALDNSEISSRLKSLECISYIALGVWGNTAGLDTADEESDLTPPDIDWVGSQQTKPKLQLKWIANGTRMLCRHGAVQKLFDVLKRLWECEQDAEGSFDGPSSQDENSSSLRFLKQIEINQTLTSLYLLAEASRWQHSKREGRVMREAFAGLKPSILLVLTQITATLRWDEASHIPLPKVLLLFWKTVLLLFGDIHDVEESKAALRKKSDLGAEEQDKNIITASPLDYHLFRQEITSKYPAYCPPPPLVPIELENNSILPPLPNHPSRQPSHENLQATAGANINNSGGSIFNQPVHISTPAPSPPPSPAGPGGKGGKKQNYQTNQNFPFLYPPLDDTSNEIGGKGNTGLQDQLVGRRWEGSDVPTSILEAGQLFASRMRMTRAIRQLWDVREKFIKYERGWNDDIKDDDRCSHEDSDFEDEEDDAEGADEKLEAELSEHRKAEESNDEKETDNEIVQERLNAVNDFYHDTLPHLQSVVMVLWRALFSNVSALVAQNGHNGMPNGISFGEEGDAPGRKRTNPNSSANINGLASGQLSENEDGTDPAVEELNAVRSREIISKAVSGVLLILLKWFKLSHILKYEYFGQLLLDANYLPLILKYFAHQDVDRAVDQRNDREDLDFFSFCHLNSKHHPTSPPQPALSSSTSSEDEAAPPPIRKHRRSPTSQSPPHSPPPPAAPRPEVDELGYPTTALPQTPITNYAPRFFLTNINLLRILQKITKRKTHRALLLVQYKSSTILRKALKIPQPQLRLYTLKLFKSQVPYCGRKWRQTNMRVITAIYLHCRPELRDEWLCGGDVDGVVEEAVPLEQAGRSLVHWWHLREFRAAMEGKKDGEEKIGVGGGEEAEEYDFFSRELEKMGWGLGGVGSMEEEEAGGGPEGAPGGGTEFEGGPLAMEGWA</sequence>
<feature type="domain" description="Far11/STRP N-terminal" evidence="2">
    <location>
        <begin position="128"/>
        <end position="457"/>
    </location>
</feature>
<organism evidence="4 5">
    <name type="scientific">Stereocaulon virgatum</name>
    <dbReference type="NCBI Taxonomy" id="373712"/>
    <lineage>
        <taxon>Eukaryota</taxon>
        <taxon>Fungi</taxon>
        <taxon>Dikarya</taxon>
        <taxon>Ascomycota</taxon>
        <taxon>Pezizomycotina</taxon>
        <taxon>Lecanoromycetes</taxon>
        <taxon>OSLEUM clade</taxon>
        <taxon>Lecanoromycetidae</taxon>
        <taxon>Lecanorales</taxon>
        <taxon>Lecanorineae</taxon>
        <taxon>Stereocaulaceae</taxon>
        <taxon>Stereocaulon</taxon>
    </lineage>
</organism>
<keyword evidence="5" id="KW-1185">Reference proteome</keyword>
<accession>A0ABR4A1Y5</accession>
<feature type="compositionally biased region" description="Polar residues" evidence="1">
    <location>
        <begin position="31"/>
        <end position="42"/>
    </location>
</feature>
<feature type="region of interest" description="Disordered" evidence="1">
    <location>
        <begin position="28"/>
        <end position="109"/>
    </location>
</feature>
<feature type="region of interest" description="Disordered" evidence="1">
    <location>
        <begin position="706"/>
        <end position="744"/>
    </location>
</feature>
<evidence type="ECO:0000256" key="1">
    <source>
        <dbReference type="SAM" id="MobiDB-lite"/>
    </source>
</evidence>
<feature type="region of interest" description="Disordered" evidence="1">
    <location>
        <begin position="607"/>
        <end position="655"/>
    </location>
</feature>
<feature type="compositionally biased region" description="Pro residues" evidence="1">
    <location>
        <begin position="87"/>
        <end position="98"/>
    </location>
</feature>
<dbReference type="InterPro" id="IPR040185">
    <property type="entry name" value="Far11/STRP"/>
</dbReference>
<feature type="region of interest" description="Disordered" evidence="1">
    <location>
        <begin position="832"/>
        <end position="891"/>
    </location>
</feature>
<name>A0ABR4A1Y5_9LECA</name>
<feature type="compositionally biased region" description="Low complexity" evidence="1">
    <location>
        <begin position="1090"/>
        <end position="1100"/>
    </location>
</feature>
<proteinExistence type="predicted"/>
<feature type="compositionally biased region" description="Polar residues" evidence="1">
    <location>
        <begin position="722"/>
        <end position="738"/>
    </location>
</feature>
<feature type="compositionally biased region" description="Acidic residues" evidence="1">
    <location>
        <begin position="618"/>
        <end position="629"/>
    </location>
</feature>
<feature type="domain" description="Far11/STRP C-terminal" evidence="3">
    <location>
        <begin position="566"/>
        <end position="1057"/>
    </location>
</feature>
<dbReference type="EMBL" id="JBEFKJ010000027">
    <property type="protein sequence ID" value="KAL2039075.1"/>
    <property type="molecule type" value="Genomic_DNA"/>
</dbReference>
<feature type="region of interest" description="Disordered" evidence="1">
    <location>
        <begin position="481"/>
        <end position="526"/>
    </location>
</feature>
<feature type="region of interest" description="Disordered" evidence="1">
    <location>
        <begin position="1067"/>
        <end position="1100"/>
    </location>
</feature>
<evidence type="ECO:0000259" key="2">
    <source>
        <dbReference type="SMART" id="SM01292"/>
    </source>
</evidence>
<feature type="compositionally biased region" description="Polar residues" evidence="1">
    <location>
        <begin position="481"/>
        <end position="498"/>
    </location>
</feature>
<feature type="region of interest" description="Disordered" evidence="1">
    <location>
        <begin position="1"/>
        <end position="20"/>
    </location>
</feature>
<feature type="compositionally biased region" description="Basic and acidic residues" evidence="1">
    <location>
        <begin position="607"/>
        <end position="617"/>
    </location>
</feature>
<gene>
    <name evidence="4" type="ORF">N7G274_008124</name>
</gene>
<dbReference type="SMART" id="SM01293">
    <property type="entry name" value="DUF3402"/>
    <property type="match status" value="1"/>
</dbReference>
<dbReference type="SMART" id="SM01292">
    <property type="entry name" value="N1221"/>
    <property type="match status" value="1"/>
</dbReference>
<reference evidence="4 5" key="1">
    <citation type="submission" date="2024-09" db="EMBL/GenBank/DDBJ databases">
        <title>Rethinking Asexuality: The Enigmatic Case of Functional Sexual Genes in Lepraria (Stereocaulaceae).</title>
        <authorList>
            <person name="Doellman M."/>
            <person name="Sun Y."/>
            <person name="Barcenas-Pena A."/>
            <person name="Lumbsch H.T."/>
            <person name="Grewe F."/>
        </authorList>
    </citation>
    <scope>NUCLEOTIDE SEQUENCE [LARGE SCALE GENOMIC DNA]</scope>
    <source>
        <strain evidence="4 5">Mercado 3170</strain>
    </source>
</reference>
<comment type="caution">
    <text evidence="4">The sequence shown here is derived from an EMBL/GenBank/DDBJ whole genome shotgun (WGS) entry which is preliminary data.</text>
</comment>
<evidence type="ECO:0000313" key="5">
    <source>
        <dbReference type="Proteomes" id="UP001590950"/>
    </source>
</evidence>
<dbReference type="Pfam" id="PF11882">
    <property type="entry name" value="DUF3402"/>
    <property type="match status" value="1"/>
</dbReference>
<evidence type="ECO:0000259" key="3">
    <source>
        <dbReference type="SMART" id="SM01293"/>
    </source>
</evidence>
<feature type="compositionally biased region" description="Pro residues" evidence="1">
    <location>
        <begin position="871"/>
        <end position="880"/>
    </location>
</feature>
<dbReference type="InterPro" id="IPR021819">
    <property type="entry name" value="Far11/STRP_C"/>
</dbReference>